<feature type="region of interest" description="Disordered" evidence="1">
    <location>
        <begin position="1"/>
        <end position="27"/>
    </location>
</feature>
<gene>
    <name evidence="2" type="ORF">HNR60_002218</name>
</gene>
<feature type="region of interest" description="Disordered" evidence="1">
    <location>
        <begin position="42"/>
        <end position="74"/>
    </location>
</feature>
<dbReference type="AlphaFoldDB" id="A0A7W8DYZ4"/>
<sequence>MAHDEPEIAATVSFRPANPKLDDKVIGDHKSGHLEHEITEKRGEAPALLPPAPRGPAPKTSLTSRLREKLEKGG</sequence>
<accession>A0A7W8DYZ4</accession>
<dbReference type="EMBL" id="JACHIH010000011">
    <property type="protein sequence ID" value="MBB5047463.1"/>
    <property type="molecule type" value="Genomic_DNA"/>
</dbReference>
<organism evidence="2 3">
    <name type="scientific">Rhodopseudomonas rhenobacensis</name>
    <dbReference type="NCBI Taxonomy" id="87461"/>
    <lineage>
        <taxon>Bacteria</taxon>
        <taxon>Pseudomonadati</taxon>
        <taxon>Pseudomonadota</taxon>
        <taxon>Alphaproteobacteria</taxon>
        <taxon>Hyphomicrobiales</taxon>
        <taxon>Nitrobacteraceae</taxon>
        <taxon>Rhodopseudomonas</taxon>
    </lineage>
</organism>
<dbReference type="Proteomes" id="UP000542353">
    <property type="component" value="Unassembled WGS sequence"/>
</dbReference>
<protein>
    <submittedName>
        <fullName evidence="2">Uncharacterized protein</fullName>
    </submittedName>
</protein>
<evidence type="ECO:0000313" key="3">
    <source>
        <dbReference type="Proteomes" id="UP000542353"/>
    </source>
</evidence>
<evidence type="ECO:0000313" key="2">
    <source>
        <dbReference type="EMBL" id="MBB5047463.1"/>
    </source>
</evidence>
<reference evidence="2 3" key="1">
    <citation type="submission" date="2020-08" db="EMBL/GenBank/DDBJ databases">
        <title>Genomic Encyclopedia of Type Strains, Phase IV (KMG-IV): sequencing the most valuable type-strain genomes for metagenomic binning, comparative biology and taxonomic classification.</title>
        <authorList>
            <person name="Goeker M."/>
        </authorList>
    </citation>
    <scope>NUCLEOTIDE SEQUENCE [LARGE SCALE GENOMIC DNA]</scope>
    <source>
        <strain evidence="2 3">DSM 12706</strain>
    </source>
</reference>
<dbReference type="RefSeq" id="WP_184257312.1">
    <property type="nucleotide sequence ID" value="NZ_JACHIH010000011.1"/>
</dbReference>
<comment type="caution">
    <text evidence="2">The sequence shown here is derived from an EMBL/GenBank/DDBJ whole genome shotgun (WGS) entry which is preliminary data.</text>
</comment>
<feature type="compositionally biased region" description="Basic and acidic residues" evidence="1">
    <location>
        <begin position="65"/>
        <end position="74"/>
    </location>
</feature>
<evidence type="ECO:0000256" key="1">
    <source>
        <dbReference type="SAM" id="MobiDB-lite"/>
    </source>
</evidence>
<keyword evidence="3" id="KW-1185">Reference proteome</keyword>
<proteinExistence type="predicted"/>
<name>A0A7W8DYZ4_9BRAD</name>